<dbReference type="PANTHER" id="PTHR15503">
    <property type="entry name" value="LDOC1 RELATED"/>
    <property type="match status" value="1"/>
</dbReference>
<proteinExistence type="predicted"/>
<dbReference type="AlphaFoldDB" id="A0A6A1WDC3"/>
<dbReference type="InterPro" id="IPR045358">
    <property type="entry name" value="Ty3_capsid"/>
</dbReference>
<feature type="compositionally biased region" description="Low complexity" evidence="1">
    <location>
        <begin position="503"/>
        <end position="512"/>
    </location>
</feature>
<accession>A0A6A1WDC3</accession>
<protein>
    <recommendedName>
        <fullName evidence="2">Ty3 transposon capsid-like protein domain-containing protein</fullName>
    </recommendedName>
</protein>
<dbReference type="CDD" id="cd00303">
    <property type="entry name" value="retropepsin_like"/>
    <property type="match status" value="1"/>
</dbReference>
<comment type="caution">
    <text evidence="3">The sequence shown here is derived from an EMBL/GenBank/DDBJ whole genome shotgun (WGS) entry which is preliminary data.</text>
</comment>
<dbReference type="PANTHER" id="PTHR15503:SF22">
    <property type="entry name" value="TRANSPOSON TY3-I GAG POLYPROTEIN"/>
    <property type="match status" value="1"/>
</dbReference>
<sequence length="521" mass="58066">MQFGPSPIVNHHGQLAKLKQEGKVHTYVEEFRQLQTLVRGWSEEALIGTFVDGLKPWIAKELKLKQPTRLQEAMRMAEILEDSHRFEKKQVKEEAASKEDETLQSERPSKEKEGVEESRKKKNDLMKLSREELAEYIKKRLCFKCGERWSPDHQCKKAKLMVMIDEGEEESSEEHTSDSELNAMTGIEKSSTMTLMASMGEHDITVLVDSGSTHNFINTNLVTKAGLHEEEIEAFEVKLANGGRMRCEEIVKAASIDVQGMHVVVDLYVLSLDELDVVLGDAWLKSIGKIMFDYGGRSMEFTLGGRMVTWSMGGPPREEIIWEDYDGMASRVSKVTLGVKGTFQGRGNERVLSDDMGRDRHVGRIGAKMRRHWHPWAPLTRPPRAQQEHHSHAMASARARKLSAPATLTRHGAPATPMPGMPASQPQHAMTAHMALPMTRCHSKSLATSQAKQAQRANRQRSAIHQMATTSGGAPPPLPVLGGERKRKGHRVEGAPPPMEVQAAAAPPWTAADDGRVHEVS</sequence>
<dbReference type="InterPro" id="IPR021109">
    <property type="entry name" value="Peptidase_aspartic_dom_sf"/>
</dbReference>
<dbReference type="SUPFAM" id="SSF50630">
    <property type="entry name" value="Acid proteases"/>
    <property type="match status" value="1"/>
</dbReference>
<reference evidence="3 4" key="1">
    <citation type="journal article" date="2019" name="Plant Biotechnol. J.">
        <title>The red bayberry genome and genetic basis of sex determination.</title>
        <authorList>
            <person name="Jia H.M."/>
            <person name="Jia H.J."/>
            <person name="Cai Q.L."/>
            <person name="Wang Y."/>
            <person name="Zhao H.B."/>
            <person name="Yang W.F."/>
            <person name="Wang G.Y."/>
            <person name="Li Y.H."/>
            <person name="Zhan D.L."/>
            <person name="Shen Y.T."/>
            <person name="Niu Q.F."/>
            <person name="Chang L."/>
            <person name="Qiu J."/>
            <person name="Zhao L."/>
            <person name="Xie H.B."/>
            <person name="Fu W.Y."/>
            <person name="Jin J."/>
            <person name="Li X.W."/>
            <person name="Jiao Y."/>
            <person name="Zhou C.C."/>
            <person name="Tu T."/>
            <person name="Chai C.Y."/>
            <person name="Gao J.L."/>
            <person name="Fan L.J."/>
            <person name="van de Weg E."/>
            <person name="Wang J.Y."/>
            <person name="Gao Z.S."/>
        </authorList>
    </citation>
    <scope>NUCLEOTIDE SEQUENCE [LARGE SCALE GENOMIC DNA]</scope>
    <source>
        <tissue evidence="3">Leaves</tissue>
    </source>
</reference>
<feature type="compositionally biased region" description="Basic and acidic residues" evidence="1">
    <location>
        <begin position="88"/>
        <end position="101"/>
    </location>
</feature>
<dbReference type="Proteomes" id="UP000516437">
    <property type="component" value="Chromosome 2"/>
</dbReference>
<gene>
    <name evidence="3" type="ORF">CJ030_MR2G006027</name>
</gene>
<feature type="region of interest" description="Disordered" evidence="1">
    <location>
        <begin position="376"/>
        <end position="429"/>
    </location>
</feature>
<organism evidence="3 4">
    <name type="scientific">Morella rubra</name>
    <name type="common">Chinese bayberry</name>
    <dbReference type="NCBI Taxonomy" id="262757"/>
    <lineage>
        <taxon>Eukaryota</taxon>
        <taxon>Viridiplantae</taxon>
        <taxon>Streptophyta</taxon>
        <taxon>Embryophyta</taxon>
        <taxon>Tracheophyta</taxon>
        <taxon>Spermatophyta</taxon>
        <taxon>Magnoliopsida</taxon>
        <taxon>eudicotyledons</taxon>
        <taxon>Gunneridae</taxon>
        <taxon>Pentapetalae</taxon>
        <taxon>rosids</taxon>
        <taxon>fabids</taxon>
        <taxon>Fagales</taxon>
        <taxon>Myricaceae</taxon>
        <taxon>Morella</taxon>
    </lineage>
</organism>
<dbReference type="Pfam" id="PF19259">
    <property type="entry name" value="Ty3_capsid"/>
    <property type="match status" value="1"/>
</dbReference>
<evidence type="ECO:0000259" key="2">
    <source>
        <dbReference type="Pfam" id="PF19259"/>
    </source>
</evidence>
<evidence type="ECO:0000313" key="3">
    <source>
        <dbReference type="EMBL" id="KAB1223245.1"/>
    </source>
</evidence>
<feature type="compositionally biased region" description="Low complexity" evidence="1">
    <location>
        <begin position="450"/>
        <end position="463"/>
    </location>
</feature>
<feature type="domain" description="Ty3 transposon capsid-like protein" evidence="2">
    <location>
        <begin position="14"/>
        <end position="78"/>
    </location>
</feature>
<feature type="region of interest" description="Disordered" evidence="1">
    <location>
        <begin position="442"/>
        <end position="521"/>
    </location>
</feature>
<evidence type="ECO:0000256" key="1">
    <source>
        <dbReference type="SAM" id="MobiDB-lite"/>
    </source>
</evidence>
<name>A0A6A1WDC3_9ROSI</name>
<dbReference type="OrthoDB" id="1743130at2759"/>
<dbReference type="EMBL" id="RXIC02000020">
    <property type="protein sequence ID" value="KAB1223245.1"/>
    <property type="molecule type" value="Genomic_DNA"/>
</dbReference>
<keyword evidence="4" id="KW-1185">Reference proteome</keyword>
<feature type="compositionally biased region" description="Basic and acidic residues" evidence="1">
    <location>
        <begin position="107"/>
        <end position="122"/>
    </location>
</feature>
<feature type="region of interest" description="Disordered" evidence="1">
    <location>
        <begin position="88"/>
        <end position="122"/>
    </location>
</feature>
<evidence type="ECO:0000313" key="4">
    <source>
        <dbReference type="Proteomes" id="UP000516437"/>
    </source>
</evidence>
<dbReference type="Gene3D" id="2.40.70.10">
    <property type="entry name" value="Acid Proteases"/>
    <property type="match status" value="1"/>
</dbReference>
<dbReference type="Pfam" id="PF08284">
    <property type="entry name" value="RVP_2"/>
    <property type="match status" value="1"/>
</dbReference>
<dbReference type="InterPro" id="IPR032567">
    <property type="entry name" value="RTL1-rel"/>
</dbReference>